<reference evidence="3" key="1">
    <citation type="submission" date="2021-03" db="EMBL/GenBank/DDBJ databases">
        <title>Antimicrobial resistance genes in bacteria isolated from Japanese honey, and their potential for conferring macrolide and lincosamide resistance in the American foulbrood pathogen Paenibacillus larvae.</title>
        <authorList>
            <person name="Okamoto M."/>
            <person name="Kumagai M."/>
            <person name="Kanamori H."/>
            <person name="Takamatsu D."/>
        </authorList>
    </citation>
    <scope>NUCLEOTIDE SEQUENCE</scope>
    <source>
        <strain evidence="3">J41TS4</strain>
    </source>
</reference>
<keyword evidence="4" id="KW-1185">Reference proteome</keyword>
<dbReference type="Gene3D" id="1.10.10.2840">
    <property type="entry name" value="PucR C-terminal helix-turn-helix domain"/>
    <property type="match status" value="1"/>
</dbReference>
<comment type="caution">
    <text evidence="3">The sequence shown here is derived from an EMBL/GenBank/DDBJ whole genome shotgun (WGS) entry which is preliminary data.</text>
</comment>
<evidence type="ECO:0000313" key="3">
    <source>
        <dbReference type="EMBL" id="GIO41488.1"/>
    </source>
</evidence>
<dbReference type="Proteomes" id="UP000678895">
    <property type="component" value="Unassembled WGS sequence"/>
</dbReference>
<dbReference type="Pfam" id="PF07905">
    <property type="entry name" value="PucR"/>
    <property type="match status" value="1"/>
</dbReference>
<proteinExistence type="predicted"/>
<dbReference type="Pfam" id="PF13556">
    <property type="entry name" value="HTH_30"/>
    <property type="match status" value="1"/>
</dbReference>
<dbReference type="InterPro" id="IPR025736">
    <property type="entry name" value="PucR_C-HTH_dom"/>
</dbReference>
<accession>A0A920CLB7</accession>
<feature type="domain" description="PucR C-terminal helix-turn-helix" evidence="2">
    <location>
        <begin position="482"/>
        <end position="540"/>
    </location>
</feature>
<name>A0A920CLB7_9BACL</name>
<dbReference type="PANTHER" id="PTHR33744:SF1">
    <property type="entry name" value="DNA-BINDING TRANSCRIPTIONAL ACTIVATOR ADER"/>
    <property type="match status" value="1"/>
</dbReference>
<dbReference type="AlphaFoldDB" id="A0A920CLB7"/>
<evidence type="ECO:0000313" key="4">
    <source>
        <dbReference type="Proteomes" id="UP000678895"/>
    </source>
</evidence>
<dbReference type="RefSeq" id="WP_301625700.1">
    <property type="nucleotide sequence ID" value="NZ_BORS01000003.1"/>
</dbReference>
<organism evidence="3 4">
    <name type="scientific">Paenibacillus apis</name>
    <dbReference type="NCBI Taxonomy" id="1792174"/>
    <lineage>
        <taxon>Bacteria</taxon>
        <taxon>Bacillati</taxon>
        <taxon>Bacillota</taxon>
        <taxon>Bacilli</taxon>
        <taxon>Bacillales</taxon>
        <taxon>Paenibacillaceae</taxon>
        <taxon>Paenibacillus</taxon>
    </lineage>
</organism>
<protein>
    <submittedName>
        <fullName evidence="3">CdaR family transcriptional regulator</fullName>
    </submittedName>
</protein>
<evidence type="ECO:0000259" key="2">
    <source>
        <dbReference type="Pfam" id="PF13556"/>
    </source>
</evidence>
<dbReference type="InterPro" id="IPR012914">
    <property type="entry name" value="PucR_dom"/>
</dbReference>
<dbReference type="InterPro" id="IPR042070">
    <property type="entry name" value="PucR_C-HTH_sf"/>
</dbReference>
<dbReference type="InterPro" id="IPR051448">
    <property type="entry name" value="CdaR-like_regulators"/>
</dbReference>
<feature type="domain" description="Purine catabolism PurC-like" evidence="1">
    <location>
        <begin position="19"/>
        <end position="137"/>
    </location>
</feature>
<dbReference type="PANTHER" id="PTHR33744">
    <property type="entry name" value="CARBOHYDRATE DIACID REGULATOR"/>
    <property type="match status" value="1"/>
</dbReference>
<sequence>MDKTEHSLESAALSFRCNDLFQMTSLPGLRMLAGERGLNNTISRVNIMEVPDIENWAQESELLLTTGYSHHHNMDAFLEIIPKLVDRGVAALGIKPKRFITEVPRQIIECAEACGLPLFELPESTIFSNVVREVMERVISLETRTVMLLQHRLEQVSELMLHGHDMTQIIERIEDMVGNPLAILDAFGQLIASPRHEAYFRPFPERLRNFDLRSSPGHSELHFIDEGVPDGGIQLHIFNLWETERDPILVLLAEAYAPCDGLVLSTVSRILPLLNIRISGENTYKLVKAKYFDDFLKDWLAGVIPGPEELDIKGRLYGYEALSSSDYRIAILKFHTDTPPAPDSAWIAELNRLAPGSGLYTGIGGKIVALLPQAKDRDQGRLSPENAEPLIRQLAQICGTDAFSLCIGEISSALDVHQGYIDTENLFTASCVSRTDSRVITWEQLGIYAILSLLPKHANVDKFLNRYMKPMVEYDEAHHASLVQTLKLYFQYGCNIRLTAGAMYTHYNTVVYRLDKIKSLLGISFDDPEARLTLQIVMKIHEMGE</sequence>
<evidence type="ECO:0000259" key="1">
    <source>
        <dbReference type="Pfam" id="PF07905"/>
    </source>
</evidence>
<dbReference type="EMBL" id="BORS01000003">
    <property type="protein sequence ID" value="GIO41488.1"/>
    <property type="molecule type" value="Genomic_DNA"/>
</dbReference>
<gene>
    <name evidence="3" type="ORF">J41TS4_12460</name>
</gene>